<feature type="signal peptide" evidence="2">
    <location>
        <begin position="1"/>
        <end position="19"/>
    </location>
</feature>
<evidence type="ECO:0000256" key="1">
    <source>
        <dbReference type="SAM" id="MobiDB-lite"/>
    </source>
</evidence>
<protein>
    <submittedName>
        <fullName evidence="3">Uncharacterized protein TCIL3000_10_5530</fullName>
    </submittedName>
</protein>
<accession>G0UWM1</accession>
<proteinExistence type="predicted"/>
<dbReference type="EMBL" id="HE575323">
    <property type="protein sequence ID" value="CCC93787.1"/>
    <property type="molecule type" value="Genomic_DNA"/>
</dbReference>
<dbReference type="InterPro" id="IPR011989">
    <property type="entry name" value="ARM-like"/>
</dbReference>
<evidence type="ECO:0000256" key="2">
    <source>
        <dbReference type="SAM" id="SignalP"/>
    </source>
</evidence>
<gene>
    <name evidence="3" type="ORF">TCIL3000_10_5530</name>
</gene>
<dbReference type="Gene3D" id="1.25.10.10">
    <property type="entry name" value="Leucine-rich Repeat Variant"/>
    <property type="match status" value="2"/>
</dbReference>
<dbReference type="InterPro" id="IPR016024">
    <property type="entry name" value="ARM-type_fold"/>
</dbReference>
<reference evidence="3" key="1">
    <citation type="journal article" date="2012" name="Proc. Natl. Acad. Sci. U.S.A.">
        <title>Antigenic diversity is generated by distinct evolutionary mechanisms in African trypanosome species.</title>
        <authorList>
            <person name="Jackson A.P."/>
            <person name="Berry A."/>
            <person name="Aslett M."/>
            <person name="Allison H.C."/>
            <person name="Burton P."/>
            <person name="Vavrova-Anderson J."/>
            <person name="Brown R."/>
            <person name="Browne H."/>
            <person name="Corton N."/>
            <person name="Hauser H."/>
            <person name="Gamble J."/>
            <person name="Gilderthorp R."/>
            <person name="Marcello L."/>
            <person name="McQuillan J."/>
            <person name="Otto T.D."/>
            <person name="Quail M.A."/>
            <person name="Sanders M.J."/>
            <person name="van Tonder A."/>
            <person name="Ginger M.L."/>
            <person name="Field M.C."/>
            <person name="Barry J.D."/>
            <person name="Hertz-Fowler C."/>
            <person name="Berriman M."/>
        </authorList>
    </citation>
    <scope>NUCLEOTIDE SEQUENCE</scope>
    <source>
        <strain evidence="3">IL3000</strain>
    </source>
</reference>
<sequence>MIFMCFAILFLLLFFLGFPDMFHNYSCFTTCLFSLGDIEMDDLDRLLSDALDPTKFRRSKAEECIDSLTTRNGFLCDLTKYVCSNRGCVTQSHRLLALTILKQKITHCGTGECLNVIKSLVELIALEDNRQIAITSAAVVGTGLVLLEPHATRNPELDDFMSSTFNFFFSAFEDSQTVCCINCLRVVSELVESSPGSIIQEAIVKLTPSLLRLTFTYPSTEVTDIAIHVTRNIFLTVLTSGEKSLVGSVKSLWSRFSPSLVDGAVRPCLPLDGSDTAVFHNRTTMGILDFLIGVLSVSKWARGSLTGDTFVNVVKSIEADKDLYFSLQNTMSDANCDVRGVMERRWALLLQLARTKNLHTAFSTFITSNGEHFLSLVIAYSLLCEDEVVECLSDVDLFLCEDVYTGGGVQNTRWTAAKLYRICLPLLGSDALQFLVCLSGSADKTDKEIEGILFLLEAILCRFPPGVDVEACISLECLVRLKDIALHHARVGHPVLAARALLLLRVLLKLFRGRVTDVSQYCPALLTLSVSSLKSSTPLLQMASCKLLQCLLPVAHANDILASFSESQEVLFSIALGDTTSDALLYLSLETYSEWISCCHSVSKCVAAPGSHSRLFQCWMGHIRDPHMGELVVLMFRELITDINDGSFVVYLPWMASVLRGQCGEAEYCVVPYVIQLLKCVFERGSGEAASKVAECLLGDLCTLLLEGAESSIMVPAADCLATLLHRYPHIVTMSIFLAASVESRLAGLDTGVSESAAFACDSVTDMGSRPYRLPTVLLAIACAIVGVDRKEVSLMNAGVILSAIAGNAITFSEGALSRFVIAIVDRLVTVRTDTVAQELISPLAVLLRSHTHIFLRILLSSGLLLNMFSVWLPKMGTFLGKELFSFCDSLLEMLRLFHSIGELDGLTLQWKKDSGGRKVIPLDLALFVAVGKGVLNLLDQGIIGDDSTDEEEWADGCEEDEEEEPSSEDGDRDADQDVQDLSRDISGDFKRLLSEIQPLVVQYGTAAMPFFSSSEISNLSSLLGSAELAEFAQP</sequence>
<keyword evidence="2" id="KW-0732">Signal</keyword>
<evidence type="ECO:0000313" key="3">
    <source>
        <dbReference type="EMBL" id="CCC93787.1"/>
    </source>
</evidence>
<feature type="compositionally biased region" description="Acidic residues" evidence="1">
    <location>
        <begin position="957"/>
        <end position="979"/>
    </location>
</feature>
<dbReference type="VEuPathDB" id="TriTrypDB:TcIL3000_10_5530"/>
<dbReference type="SUPFAM" id="SSF48371">
    <property type="entry name" value="ARM repeat"/>
    <property type="match status" value="1"/>
</dbReference>
<feature type="chain" id="PRO_5003410370" evidence="2">
    <location>
        <begin position="20"/>
        <end position="1035"/>
    </location>
</feature>
<dbReference type="AlphaFoldDB" id="G0UWM1"/>
<name>G0UWM1_TRYCI</name>
<organism evidence="3">
    <name type="scientific">Trypanosoma congolense (strain IL3000)</name>
    <dbReference type="NCBI Taxonomy" id="1068625"/>
    <lineage>
        <taxon>Eukaryota</taxon>
        <taxon>Discoba</taxon>
        <taxon>Euglenozoa</taxon>
        <taxon>Kinetoplastea</taxon>
        <taxon>Metakinetoplastina</taxon>
        <taxon>Trypanosomatida</taxon>
        <taxon>Trypanosomatidae</taxon>
        <taxon>Trypanosoma</taxon>
        <taxon>Nannomonas</taxon>
    </lineage>
</organism>
<feature type="region of interest" description="Disordered" evidence="1">
    <location>
        <begin position="957"/>
        <end position="980"/>
    </location>
</feature>